<proteinExistence type="predicted"/>
<feature type="transmembrane region" description="Helical" evidence="6">
    <location>
        <begin position="443"/>
        <end position="464"/>
    </location>
</feature>
<dbReference type="EC" id="2.3.1.225" evidence="1"/>
<keyword evidence="3 4" id="KW-0040">ANK repeat</keyword>
<sequence>MAFGDSKPSSGTESSKKNAPIMPSGKSNVVAPALSEDNHVELGDMTPPERPADIMQLARVGDIQAMEKLLDNGTFDATYCDGEGITPLHWAAINNQYAMCQFLLKAGADVNKKGGESVATAAMWAAQRCHYYVVHLLLENGADPLITDVQGYNILHLATFEGNIFLLVLLLHQNINVDVLDTQGHTCLMWAAYKGLPSCVDLFLRWGADVHATDETGFTALHWALVKGSQGGYDEDAKPVVISFPMSSWLLKDKRAFMNKFFFFWPFLILWSMIMISSQMVVFIGVPMALFFGYSLQWLAQQLLEYAPSDMRHLHKTPWLAGIFAATLFWVGVRWLTTLLPATYGTYPLSNLLFFTFYSLTGYFYFCSMVYEPGFVPKLGGLTQQKAVIDELLSAWKFDEHNFCVHCMVRQPLRNFEGFAGKGEQECNILSPSLCGIVNSDSYTLVLVLWAILQLTWVTMLLFVQLIQISRAMTTWENMRGTHSGGKASQAITNALTTGATSRSGSQIGNTGLGPDPALPPTHAPGGHGHHHAHKAGCFAQWKKILGVDTFVETAFHGYEGSKNRRRAPQNPFSRGCVRNCKDFWCDPAPVFGKRENGAAMLGGQVINYTKMYETPSRMEMRRGGDDGGAYESVAADEAV</sequence>
<feature type="region of interest" description="Disordered" evidence="5">
    <location>
        <begin position="1"/>
        <end position="29"/>
    </location>
</feature>
<dbReference type="Pfam" id="PF12796">
    <property type="entry name" value="Ank_2"/>
    <property type="match status" value="2"/>
</dbReference>
<dbReference type="Gene3D" id="1.25.40.20">
    <property type="entry name" value="Ankyrin repeat-containing domain"/>
    <property type="match status" value="1"/>
</dbReference>
<dbReference type="PROSITE" id="PS50088">
    <property type="entry name" value="ANK_REPEAT"/>
    <property type="match status" value="3"/>
</dbReference>
<feature type="repeat" description="ANK" evidence="4">
    <location>
        <begin position="150"/>
        <end position="182"/>
    </location>
</feature>
<evidence type="ECO:0000313" key="7">
    <source>
        <dbReference type="EMBL" id="EDN93069.1"/>
    </source>
</evidence>
<dbReference type="RefSeq" id="XP_001590170.1">
    <property type="nucleotide sequence ID" value="XM_001590120.1"/>
</dbReference>
<keyword evidence="8" id="KW-1185">Reference proteome</keyword>
<dbReference type="SUPFAM" id="SSF48403">
    <property type="entry name" value="Ankyrin repeat"/>
    <property type="match status" value="1"/>
</dbReference>
<feature type="repeat" description="ANK" evidence="4">
    <location>
        <begin position="83"/>
        <end position="115"/>
    </location>
</feature>
<feature type="region of interest" description="Disordered" evidence="5">
    <location>
        <begin position="621"/>
        <end position="640"/>
    </location>
</feature>
<dbReference type="FunCoup" id="A7EUC7">
    <property type="interactions" value="556"/>
</dbReference>
<reference evidence="8" key="1">
    <citation type="journal article" date="2011" name="PLoS Genet.">
        <title>Genomic analysis of the necrotrophic fungal pathogens Sclerotinia sclerotiorum and Botrytis cinerea.</title>
        <authorList>
            <person name="Amselem J."/>
            <person name="Cuomo C.A."/>
            <person name="van Kan J.A."/>
            <person name="Viaud M."/>
            <person name="Benito E.P."/>
            <person name="Couloux A."/>
            <person name="Coutinho P.M."/>
            <person name="de Vries R.P."/>
            <person name="Dyer P.S."/>
            <person name="Fillinger S."/>
            <person name="Fournier E."/>
            <person name="Gout L."/>
            <person name="Hahn M."/>
            <person name="Kohn L."/>
            <person name="Lapalu N."/>
            <person name="Plummer K.M."/>
            <person name="Pradier J.M."/>
            <person name="Quevillon E."/>
            <person name="Sharon A."/>
            <person name="Simon A."/>
            <person name="ten Have A."/>
            <person name="Tudzynski B."/>
            <person name="Tudzynski P."/>
            <person name="Wincker P."/>
            <person name="Andrew M."/>
            <person name="Anthouard V."/>
            <person name="Beever R.E."/>
            <person name="Beffa R."/>
            <person name="Benoit I."/>
            <person name="Bouzid O."/>
            <person name="Brault B."/>
            <person name="Chen Z."/>
            <person name="Choquer M."/>
            <person name="Collemare J."/>
            <person name="Cotton P."/>
            <person name="Danchin E.G."/>
            <person name="Da Silva C."/>
            <person name="Gautier A."/>
            <person name="Giraud C."/>
            <person name="Giraud T."/>
            <person name="Gonzalez C."/>
            <person name="Grossetete S."/>
            <person name="Guldener U."/>
            <person name="Henrissat B."/>
            <person name="Howlett B.J."/>
            <person name="Kodira C."/>
            <person name="Kretschmer M."/>
            <person name="Lappartient A."/>
            <person name="Leroch M."/>
            <person name="Levis C."/>
            <person name="Mauceli E."/>
            <person name="Neuveglise C."/>
            <person name="Oeser B."/>
            <person name="Pearson M."/>
            <person name="Poulain J."/>
            <person name="Poussereau N."/>
            <person name="Quesneville H."/>
            <person name="Rascle C."/>
            <person name="Schumacher J."/>
            <person name="Segurens B."/>
            <person name="Sexton A."/>
            <person name="Silva E."/>
            <person name="Sirven C."/>
            <person name="Soanes D.M."/>
            <person name="Talbot N.J."/>
            <person name="Templeton M."/>
            <person name="Yandava C."/>
            <person name="Yarden O."/>
            <person name="Zeng Q."/>
            <person name="Rollins J.A."/>
            <person name="Lebrun M.H."/>
            <person name="Dickman M."/>
        </authorList>
    </citation>
    <scope>NUCLEOTIDE SEQUENCE [LARGE SCALE GENOMIC DNA]</scope>
    <source>
        <strain evidence="8">ATCC 18683 / 1980 / Ss-1</strain>
    </source>
</reference>
<keyword evidence="6" id="KW-0812">Transmembrane</keyword>
<gene>
    <name evidence="7" type="ORF">SS1G_08934</name>
</gene>
<feature type="transmembrane region" description="Helical" evidence="6">
    <location>
        <begin position="352"/>
        <end position="371"/>
    </location>
</feature>
<dbReference type="PANTHER" id="PTHR24161:SF85">
    <property type="entry name" value="PALMITOYLTRANSFERASE HIP14"/>
    <property type="match status" value="1"/>
</dbReference>
<dbReference type="SMART" id="SM00248">
    <property type="entry name" value="ANK"/>
    <property type="match status" value="5"/>
</dbReference>
<evidence type="ECO:0000256" key="5">
    <source>
        <dbReference type="SAM" id="MobiDB-lite"/>
    </source>
</evidence>
<dbReference type="OMA" id="CSCKNLL"/>
<organism evidence="7 8">
    <name type="scientific">Sclerotinia sclerotiorum (strain ATCC 18683 / 1980 / Ss-1)</name>
    <name type="common">White mold</name>
    <name type="synonym">Whetzelinia sclerotiorum</name>
    <dbReference type="NCBI Taxonomy" id="665079"/>
    <lineage>
        <taxon>Eukaryota</taxon>
        <taxon>Fungi</taxon>
        <taxon>Dikarya</taxon>
        <taxon>Ascomycota</taxon>
        <taxon>Pezizomycotina</taxon>
        <taxon>Leotiomycetes</taxon>
        <taxon>Helotiales</taxon>
        <taxon>Sclerotiniaceae</taxon>
        <taxon>Sclerotinia</taxon>
    </lineage>
</organism>
<feature type="region of interest" description="Disordered" evidence="5">
    <location>
        <begin position="500"/>
        <end position="532"/>
    </location>
</feature>
<feature type="compositionally biased region" description="Polar residues" evidence="5">
    <location>
        <begin position="500"/>
        <end position="510"/>
    </location>
</feature>
<dbReference type="STRING" id="665079.A7EUC7"/>
<dbReference type="PROSITE" id="PS50297">
    <property type="entry name" value="ANK_REP_REGION"/>
    <property type="match status" value="3"/>
</dbReference>
<keyword evidence="6" id="KW-1133">Transmembrane helix</keyword>
<feature type="repeat" description="ANK" evidence="4">
    <location>
        <begin position="183"/>
        <end position="215"/>
    </location>
</feature>
<feature type="transmembrane region" description="Helical" evidence="6">
    <location>
        <begin position="319"/>
        <end position="340"/>
    </location>
</feature>
<accession>A7EUC7</accession>
<evidence type="ECO:0000256" key="1">
    <source>
        <dbReference type="ARBA" id="ARBA00012210"/>
    </source>
</evidence>
<evidence type="ECO:0000256" key="6">
    <source>
        <dbReference type="SAM" id="Phobius"/>
    </source>
</evidence>
<dbReference type="GO" id="GO:0019706">
    <property type="term" value="F:protein-cysteine S-palmitoyltransferase activity"/>
    <property type="evidence" value="ECO:0007669"/>
    <property type="project" value="UniProtKB-EC"/>
</dbReference>
<dbReference type="EMBL" id="CH476632">
    <property type="protein sequence ID" value="EDN93069.1"/>
    <property type="molecule type" value="Genomic_DNA"/>
</dbReference>
<dbReference type="AlphaFoldDB" id="A7EUC7"/>
<protein>
    <recommendedName>
        <fullName evidence="1">protein S-acyltransferase</fullName>
        <ecNumber evidence="1">2.3.1.225</ecNumber>
    </recommendedName>
</protein>
<dbReference type="InterPro" id="IPR002110">
    <property type="entry name" value="Ankyrin_rpt"/>
</dbReference>
<dbReference type="GeneID" id="5486335"/>
<dbReference type="PANTHER" id="PTHR24161">
    <property type="entry name" value="ANK_REP_REGION DOMAIN-CONTAINING PROTEIN-RELATED"/>
    <property type="match status" value="1"/>
</dbReference>
<name>A7EUC7_SCLS1</name>
<dbReference type="InParanoid" id="A7EUC7"/>
<dbReference type="InterPro" id="IPR036770">
    <property type="entry name" value="Ankyrin_rpt-contain_sf"/>
</dbReference>
<keyword evidence="2" id="KW-0677">Repeat</keyword>
<keyword evidence="6" id="KW-0472">Membrane</keyword>
<evidence type="ECO:0000313" key="8">
    <source>
        <dbReference type="Proteomes" id="UP000001312"/>
    </source>
</evidence>
<evidence type="ECO:0000256" key="3">
    <source>
        <dbReference type="ARBA" id="ARBA00023043"/>
    </source>
</evidence>
<dbReference type="Proteomes" id="UP000001312">
    <property type="component" value="Unassembled WGS sequence"/>
</dbReference>
<evidence type="ECO:0000256" key="2">
    <source>
        <dbReference type="ARBA" id="ARBA00022737"/>
    </source>
</evidence>
<dbReference type="KEGG" id="ssl:SS1G_08934"/>
<evidence type="ECO:0000256" key="4">
    <source>
        <dbReference type="PROSITE-ProRule" id="PRU00023"/>
    </source>
</evidence>
<feature type="transmembrane region" description="Helical" evidence="6">
    <location>
        <begin position="261"/>
        <end position="294"/>
    </location>
</feature>